<dbReference type="RefSeq" id="WP_305024095.1">
    <property type="nucleotide sequence ID" value="NZ_JAUQTB010000005.1"/>
</dbReference>
<accession>A0ABT9CC97</accession>
<feature type="transmembrane region" description="Helical" evidence="2">
    <location>
        <begin position="154"/>
        <end position="176"/>
    </location>
</feature>
<gene>
    <name evidence="4" type="ORF">Q5741_10730</name>
</gene>
<dbReference type="Proteomes" id="UP001240171">
    <property type="component" value="Unassembled WGS sequence"/>
</dbReference>
<evidence type="ECO:0000259" key="3">
    <source>
        <dbReference type="Pfam" id="PF05036"/>
    </source>
</evidence>
<dbReference type="Pfam" id="PF05036">
    <property type="entry name" value="SPOR"/>
    <property type="match status" value="1"/>
</dbReference>
<keyword evidence="2" id="KW-0472">Membrane</keyword>
<protein>
    <submittedName>
        <fullName evidence="4">SPOR domain-containing protein</fullName>
    </submittedName>
</protein>
<dbReference type="InterPro" id="IPR007730">
    <property type="entry name" value="SPOR-like_dom"/>
</dbReference>
<keyword evidence="2" id="KW-0812">Transmembrane</keyword>
<feature type="compositionally biased region" description="Basic and acidic residues" evidence="1">
    <location>
        <begin position="16"/>
        <end position="31"/>
    </location>
</feature>
<dbReference type="SUPFAM" id="SSF110997">
    <property type="entry name" value="Sporulation related repeat"/>
    <property type="match status" value="1"/>
</dbReference>
<feature type="region of interest" description="Disordered" evidence="1">
    <location>
        <begin position="16"/>
        <end position="58"/>
    </location>
</feature>
<comment type="caution">
    <text evidence="4">The sequence shown here is derived from an EMBL/GenBank/DDBJ whole genome shotgun (WGS) entry which is preliminary data.</text>
</comment>
<organism evidence="4 5">
    <name type="scientific">Paenibacillus lacisoli</name>
    <dbReference type="NCBI Taxonomy" id="3064525"/>
    <lineage>
        <taxon>Bacteria</taxon>
        <taxon>Bacillati</taxon>
        <taxon>Bacillota</taxon>
        <taxon>Bacilli</taxon>
        <taxon>Bacillales</taxon>
        <taxon>Paenibacillaceae</taxon>
        <taxon>Paenibacillus</taxon>
    </lineage>
</organism>
<keyword evidence="5" id="KW-1185">Reference proteome</keyword>
<dbReference type="EMBL" id="JAUQTB010000005">
    <property type="protein sequence ID" value="MDO7906890.1"/>
    <property type="molecule type" value="Genomic_DNA"/>
</dbReference>
<dbReference type="InterPro" id="IPR036680">
    <property type="entry name" value="SPOR-like_sf"/>
</dbReference>
<keyword evidence="2" id="KW-1133">Transmembrane helix</keyword>
<sequence>MDKERVTVNKARMTFRFESEPSREKRPEYRGAADVTGSLQLPAERQETVEEGTSGPNRVILFERHPRAPEPPLPVIPDFPEWQDPLGSAIQPWSTHSAVPVRQNPGDHDESEVLDADWQTDREYQWNEQYRAGWEQNSGSGHERPRKPGSSWKLAGSVASALVTGALFGYVILSFFNNPPSVPHTGTEAAVPAAATVDPSAGTETGAGGDSRDDTLPVVQAGVPSQTFYVLQYGLFSSEARAKDAVNELQAQGITAAVDVKEQNRVYAGLATEREQAKTISSLLGTKGIGLYVRELELPALDKAAFAGDSRMLTSYFEQSTAMVNELSTVSADLIGQAEPAQLTAEQTARINALHEGWTQTFRQLKSALPAEGQIAAVNLEKSMNTGLSAWDEYSKNASVTYLWDIQSAMIEYLLQQKNLIAALER</sequence>
<evidence type="ECO:0000256" key="1">
    <source>
        <dbReference type="SAM" id="MobiDB-lite"/>
    </source>
</evidence>
<reference evidence="4 5" key="1">
    <citation type="submission" date="2023-07" db="EMBL/GenBank/DDBJ databases">
        <title>Paenibacillus sp. JX-17 nov. isolated from soil.</title>
        <authorList>
            <person name="Wan Y."/>
            <person name="Liu B."/>
        </authorList>
    </citation>
    <scope>NUCLEOTIDE SEQUENCE [LARGE SCALE GENOMIC DNA]</scope>
    <source>
        <strain evidence="4 5">JX-17</strain>
    </source>
</reference>
<evidence type="ECO:0000313" key="5">
    <source>
        <dbReference type="Proteomes" id="UP001240171"/>
    </source>
</evidence>
<evidence type="ECO:0000313" key="4">
    <source>
        <dbReference type="EMBL" id="MDO7906890.1"/>
    </source>
</evidence>
<name>A0ABT9CC97_9BACL</name>
<evidence type="ECO:0000256" key="2">
    <source>
        <dbReference type="SAM" id="Phobius"/>
    </source>
</evidence>
<dbReference type="Gene3D" id="3.30.70.1070">
    <property type="entry name" value="Sporulation related repeat"/>
    <property type="match status" value="1"/>
</dbReference>
<feature type="domain" description="SPOR" evidence="3">
    <location>
        <begin position="226"/>
        <end position="285"/>
    </location>
</feature>
<proteinExistence type="predicted"/>